<protein>
    <submittedName>
        <fullName evidence="2">Uncharacterized protein</fullName>
    </submittedName>
</protein>
<proteinExistence type="predicted"/>
<name>G0TSZ3_TRYVY</name>
<evidence type="ECO:0000256" key="1">
    <source>
        <dbReference type="SAM" id="MobiDB-lite"/>
    </source>
</evidence>
<gene>
    <name evidence="2" type="ORF">TVY486_0302600</name>
</gene>
<reference evidence="2" key="1">
    <citation type="journal article" date="2012" name="Proc. Natl. Acad. Sci. U.S.A.">
        <title>Antigenic diversity is generated by distinct evolutionary mechanisms in African trypanosome species.</title>
        <authorList>
            <person name="Jackson A.P."/>
            <person name="Berry A."/>
            <person name="Aslett M."/>
            <person name="Allison H.C."/>
            <person name="Burton P."/>
            <person name="Vavrova-Anderson J."/>
            <person name="Brown R."/>
            <person name="Browne H."/>
            <person name="Corton N."/>
            <person name="Hauser H."/>
            <person name="Gamble J."/>
            <person name="Gilderthorp R."/>
            <person name="Marcello L."/>
            <person name="McQuillan J."/>
            <person name="Otto T.D."/>
            <person name="Quail M.A."/>
            <person name="Sanders M.J."/>
            <person name="van Tonder A."/>
            <person name="Ginger M.L."/>
            <person name="Field M.C."/>
            <person name="Barry J.D."/>
            <person name="Hertz-Fowler C."/>
            <person name="Berriman M."/>
        </authorList>
    </citation>
    <scope>NUCLEOTIDE SEQUENCE</scope>
    <source>
        <strain evidence="2">Y486</strain>
    </source>
</reference>
<dbReference type="EMBL" id="HE573019">
    <property type="protein sequence ID" value="CCC47073.1"/>
    <property type="molecule type" value="Genomic_DNA"/>
</dbReference>
<accession>G0TSZ3</accession>
<evidence type="ECO:0000313" key="2">
    <source>
        <dbReference type="EMBL" id="CCC47073.1"/>
    </source>
</evidence>
<organism evidence="2">
    <name type="scientific">Trypanosoma vivax (strain Y486)</name>
    <dbReference type="NCBI Taxonomy" id="1055687"/>
    <lineage>
        <taxon>Eukaryota</taxon>
        <taxon>Discoba</taxon>
        <taxon>Euglenozoa</taxon>
        <taxon>Kinetoplastea</taxon>
        <taxon>Metakinetoplastina</taxon>
        <taxon>Trypanosomatida</taxon>
        <taxon>Trypanosomatidae</taxon>
        <taxon>Trypanosoma</taxon>
        <taxon>Duttonella</taxon>
    </lineage>
</organism>
<sequence>MKKSVSLKEFSTTPTVSYMLSKDGHNIAAALSGNDSTAPRVPAPAPLTEERHKPVPNDGGPDVMFDME</sequence>
<dbReference type="VEuPathDB" id="TriTrypDB:TvY486_0302600"/>
<dbReference type="AlphaFoldDB" id="G0TSZ3"/>
<feature type="region of interest" description="Disordered" evidence="1">
    <location>
        <begin position="30"/>
        <end position="68"/>
    </location>
</feature>